<evidence type="ECO:0000259" key="2">
    <source>
        <dbReference type="PROSITE" id="PS51786"/>
    </source>
</evidence>
<gene>
    <name evidence="3" type="ORF">RF11_11044</name>
</gene>
<feature type="domain" description="Lon proteolytic" evidence="2">
    <location>
        <begin position="1"/>
        <end position="85"/>
    </location>
</feature>
<dbReference type="SUPFAM" id="SSF54211">
    <property type="entry name" value="Ribosomal protein S5 domain 2-like"/>
    <property type="match status" value="1"/>
</dbReference>
<evidence type="ECO:0000313" key="4">
    <source>
        <dbReference type="Proteomes" id="UP000031668"/>
    </source>
</evidence>
<reference evidence="3 4" key="1">
    <citation type="journal article" date="2014" name="Genome Biol. Evol.">
        <title>The genome of the myxosporean Thelohanellus kitauei shows adaptations to nutrient acquisition within its fish host.</title>
        <authorList>
            <person name="Yang Y."/>
            <person name="Xiong J."/>
            <person name="Zhou Z."/>
            <person name="Huo F."/>
            <person name="Miao W."/>
            <person name="Ran C."/>
            <person name="Liu Y."/>
            <person name="Zhang J."/>
            <person name="Feng J."/>
            <person name="Wang M."/>
            <person name="Wang M."/>
            <person name="Wang L."/>
            <person name="Yao B."/>
        </authorList>
    </citation>
    <scope>NUCLEOTIDE SEQUENCE [LARGE SCALE GENOMIC DNA]</scope>
    <source>
        <strain evidence="3">Wuqing</strain>
    </source>
</reference>
<comment type="caution">
    <text evidence="3">The sequence shown here is derived from an EMBL/GenBank/DDBJ whole genome shotgun (WGS) entry which is preliminary data.</text>
</comment>
<organism evidence="3 4">
    <name type="scientific">Thelohanellus kitauei</name>
    <name type="common">Myxosporean</name>
    <dbReference type="NCBI Taxonomy" id="669202"/>
    <lineage>
        <taxon>Eukaryota</taxon>
        <taxon>Metazoa</taxon>
        <taxon>Cnidaria</taxon>
        <taxon>Myxozoa</taxon>
        <taxon>Myxosporea</taxon>
        <taxon>Bivalvulida</taxon>
        <taxon>Platysporina</taxon>
        <taxon>Myxobolidae</taxon>
        <taxon>Thelohanellus</taxon>
    </lineage>
</organism>
<dbReference type="PANTHER" id="PTHR43718:SF2">
    <property type="entry name" value="LON PROTEASE HOMOLOG, MITOCHONDRIAL"/>
    <property type="match status" value="1"/>
</dbReference>
<dbReference type="GO" id="GO:0004176">
    <property type="term" value="F:ATP-dependent peptidase activity"/>
    <property type="evidence" value="ECO:0007669"/>
    <property type="project" value="InterPro"/>
</dbReference>
<dbReference type="InterPro" id="IPR027065">
    <property type="entry name" value="Lon_Prtase"/>
</dbReference>
<name>A0A0C2MZ24_THEKT</name>
<dbReference type="GO" id="GO:0005759">
    <property type="term" value="C:mitochondrial matrix"/>
    <property type="evidence" value="ECO:0007669"/>
    <property type="project" value="TreeGrafter"/>
</dbReference>
<sequence>MSQALNIPVNSNLAMTGEMSLKGKVMAVGGIKEKVTAALRTGIDRIILPSENIPQFKQLGDIIKSKVNITFVSNVNDLMDAVFPTLSTQQDQNNITNQTTN</sequence>
<dbReference type="OrthoDB" id="2411602at2759"/>
<proteinExistence type="predicted"/>
<dbReference type="GO" id="GO:0004252">
    <property type="term" value="F:serine-type endopeptidase activity"/>
    <property type="evidence" value="ECO:0007669"/>
    <property type="project" value="InterPro"/>
</dbReference>
<dbReference type="EMBL" id="JWZT01002428">
    <property type="protein sequence ID" value="KII69400.1"/>
    <property type="molecule type" value="Genomic_DNA"/>
</dbReference>
<dbReference type="PRINTS" id="PR00830">
    <property type="entry name" value="ENDOLAPTASE"/>
</dbReference>
<dbReference type="GO" id="GO:0005524">
    <property type="term" value="F:ATP binding"/>
    <property type="evidence" value="ECO:0007669"/>
    <property type="project" value="InterPro"/>
</dbReference>
<dbReference type="Gene3D" id="3.30.230.10">
    <property type="match status" value="1"/>
</dbReference>
<dbReference type="PROSITE" id="PS51786">
    <property type="entry name" value="LON_PROTEOLYTIC"/>
    <property type="match status" value="1"/>
</dbReference>
<dbReference type="InterPro" id="IPR008269">
    <property type="entry name" value="Lon_proteolytic"/>
</dbReference>
<dbReference type="GO" id="GO:0007005">
    <property type="term" value="P:mitochondrion organization"/>
    <property type="evidence" value="ECO:0007669"/>
    <property type="project" value="TreeGrafter"/>
</dbReference>
<accession>A0A0C2MZ24</accession>
<dbReference type="AlphaFoldDB" id="A0A0C2MZ24"/>
<dbReference type="GO" id="GO:0006515">
    <property type="term" value="P:protein quality control for misfolded or incompletely synthesized proteins"/>
    <property type="evidence" value="ECO:0007669"/>
    <property type="project" value="TreeGrafter"/>
</dbReference>
<dbReference type="GO" id="GO:0051131">
    <property type="term" value="P:chaperone-mediated protein complex assembly"/>
    <property type="evidence" value="ECO:0007669"/>
    <property type="project" value="TreeGrafter"/>
</dbReference>
<dbReference type="Proteomes" id="UP000031668">
    <property type="component" value="Unassembled WGS sequence"/>
</dbReference>
<dbReference type="GO" id="GO:0003697">
    <property type="term" value="F:single-stranded DNA binding"/>
    <property type="evidence" value="ECO:0007669"/>
    <property type="project" value="TreeGrafter"/>
</dbReference>
<keyword evidence="3" id="KW-0378">Hydrolase</keyword>
<dbReference type="Pfam" id="PF05362">
    <property type="entry name" value="Lon_C"/>
    <property type="match status" value="1"/>
</dbReference>
<dbReference type="InterPro" id="IPR014721">
    <property type="entry name" value="Ribsml_uS5_D2-typ_fold_subgr"/>
</dbReference>
<keyword evidence="3" id="KW-0645">Protease</keyword>
<evidence type="ECO:0000256" key="1">
    <source>
        <dbReference type="PROSITE-ProRule" id="PRU01122"/>
    </source>
</evidence>
<dbReference type="InterPro" id="IPR020568">
    <property type="entry name" value="Ribosomal_Su5_D2-typ_SF"/>
</dbReference>
<evidence type="ECO:0000313" key="3">
    <source>
        <dbReference type="EMBL" id="KII69400.1"/>
    </source>
</evidence>
<keyword evidence="4" id="KW-1185">Reference proteome</keyword>
<protein>
    <submittedName>
        <fullName evidence="3">Lon protease, mitochondrial</fullName>
    </submittedName>
</protein>
<comment type="caution">
    <text evidence="1">Lacks conserved residue(s) required for the propagation of feature annotation.</text>
</comment>
<dbReference type="PANTHER" id="PTHR43718">
    <property type="entry name" value="LON PROTEASE"/>
    <property type="match status" value="1"/>
</dbReference>